<dbReference type="AlphaFoldDB" id="A0A127PZG3"/>
<dbReference type="Proteomes" id="UP000074561">
    <property type="component" value="Chromosome"/>
</dbReference>
<organism evidence="1 2">
    <name type="scientific">Collimonas pratensis</name>
    <dbReference type="NCBI Taxonomy" id="279113"/>
    <lineage>
        <taxon>Bacteria</taxon>
        <taxon>Pseudomonadati</taxon>
        <taxon>Pseudomonadota</taxon>
        <taxon>Betaproteobacteria</taxon>
        <taxon>Burkholderiales</taxon>
        <taxon>Oxalobacteraceae</taxon>
        <taxon>Collimonas</taxon>
    </lineage>
</organism>
<name>A0A127PZG3_9BURK</name>
<sequence>MAPLLVIHGLEPAKEFSSLTVGITAKSGKSADNILDSFPSLALPRSGSRVFLTRLH</sequence>
<proteinExistence type="predicted"/>
<gene>
    <name evidence="1" type="ORF">CPter91_0832</name>
</gene>
<protein>
    <submittedName>
        <fullName evidence="1">Uncharacterized protein</fullName>
    </submittedName>
</protein>
<evidence type="ECO:0000313" key="2">
    <source>
        <dbReference type="Proteomes" id="UP000074561"/>
    </source>
</evidence>
<accession>A0A127PZG3</accession>
<dbReference type="KEGG" id="cpra:CPter91_0832"/>
<dbReference type="PATRIC" id="fig|279113.9.peg.830"/>
<reference evidence="1 2" key="1">
    <citation type="submission" date="2015-11" db="EMBL/GenBank/DDBJ databases">
        <title>Exploring the genomic traits of fungus-feeding bacterial genus Collimonas.</title>
        <authorList>
            <person name="Song C."/>
            <person name="Schmidt R."/>
            <person name="de Jager V."/>
            <person name="Krzyzanowska D."/>
            <person name="Jongedijk E."/>
            <person name="Cankar K."/>
            <person name="Beekwilder J."/>
            <person name="van Veen A."/>
            <person name="de Boer W."/>
            <person name="van Veen J.A."/>
            <person name="Garbeva P."/>
        </authorList>
    </citation>
    <scope>NUCLEOTIDE SEQUENCE [LARGE SCALE GENOMIC DNA]</scope>
    <source>
        <strain evidence="1 2">Ter91</strain>
    </source>
</reference>
<dbReference type="STRING" id="279113.CPter91_0832"/>
<dbReference type="EMBL" id="CP013234">
    <property type="protein sequence ID" value="AMP03220.1"/>
    <property type="molecule type" value="Genomic_DNA"/>
</dbReference>
<evidence type="ECO:0000313" key="1">
    <source>
        <dbReference type="EMBL" id="AMP03220.1"/>
    </source>
</evidence>